<feature type="domain" description="Methyltransferase" evidence="2">
    <location>
        <begin position="37"/>
        <end position="152"/>
    </location>
</feature>
<dbReference type="AlphaFoldDB" id="A0A3M8P6B6"/>
<evidence type="ECO:0000259" key="2">
    <source>
        <dbReference type="Pfam" id="PF13847"/>
    </source>
</evidence>
<reference evidence="3 4" key="1">
    <citation type="journal article" date="2018" name="Int. J. Syst. Evol. Microbiol.">
        <title>Planococcus salinus sp. nov., a moderately halophilic bacterium isolated from a saline-alkali soil.</title>
        <authorList>
            <person name="Gan L."/>
        </authorList>
    </citation>
    <scope>NUCLEOTIDE SEQUENCE [LARGE SCALE GENOMIC DNA]</scope>
    <source>
        <strain evidence="3 4">LCB217</strain>
    </source>
</reference>
<dbReference type="EMBL" id="RIAX01000009">
    <property type="protein sequence ID" value="RNF38820.1"/>
    <property type="molecule type" value="Genomic_DNA"/>
</dbReference>
<evidence type="ECO:0000313" key="4">
    <source>
        <dbReference type="Proteomes" id="UP000275473"/>
    </source>
</evidence>
<keyword evidence="4" id="KW-1185">Reference proteome</keyword>
<dbReference type="Pfam" id="PF13847">
    <property type="entry name" value="Methyltransf_31"/>
    <property type="match status" value="1"/>
</dbReference>
<protein>
    <submittedName>
        <fullName evidence="3">Class I SAM-dependent methyltransferase</fullName>
    </submittedName>
</protein>
<dbReference type="GO" id="GO:0008168">
    <property type="term" value="F:methyltransferase activity"/>
    <property type="evidence" value="ECO:0007669"/>
    <property type="project" value="UniProtKB-KW"/>
</dbReference>
<keyword evidence="3" id="KW-0489">Methyltransferase</keyword>
<name>A0A3M8P6B6_9BACL</name>
<organism evidence="3 4">
    <name type="scientific">Planococcus salinus</name>
    <dbReference type="NCBI Taxonomy" id="1848460"/>
    <lineage>
        <taxon>Bacteria</taxon>
        <taxon>Bacillati</taxon>
        <taxon>Bacillota</taxon>
        <taxon>Bacilli</taxon>
        <taxon>Bacillales</taxon>
        <taxon>Caryophanaceae</taxon>
        <taxon>Planococcus</taxon>
    </lineage>
</organism>
<keyword evidence="1 3" id="KW-0808">Transferase</keyword>
<comment type="caution">
    <text evidence="3">The sequence shown here is derived from an EMBL/GenBank/DDBJ whole genome shotgun (WGS) entry which is preliminary data.</text>
</comment>
<dbReference type="RefSeq" id="WP_123165875.1">
    <property type="nucleotide sequence ID" value="NZ_RIAX01000009.1"/>
</dbReference>
<accession>A0A3M8P6B6</accession>
<proteinExistence type="predicted"/>
<dbReference type="CDD" id="cd02440">
    <property type="entry name" value="AdoMet_MTases"/>
    <property type="match status" value="1"/>
</dbReference>
<dbReference type="PANTHER" id="PTHR43861:SF3">
    <property type="entry name" value="PUTATIVE (AFU_ORTHOLOGUE AFUA_2G14390)-RELATED"/>
    <property type="match status" value="1"/>
</dbReference>
<gene>
    <name evidence="3" type="ORF">EEX84_11900</name>
</gene>
<dbReference type="OrthoDB" id="9784101at2"/>
<dbReference type="InterPro" id="IPR029063">
    <property type="entry name" value="SAM-dependent_MTases_sf"/>
</dbReference>
<evidence type="ECO:0000256" key="1">
    <source>
        <dbReference type="ARBA" id="ARBA00022679"/>
    </source>
</evidence>
<dbReference type="PANTHER" id="PTHR43861">
    <property type="entry name" value="TRANS-ACONITATE 2-METHYLTRANSFERASE-RELATED"/>
    <property type="match status" value="1"/>
</dbReference>
<dbReference type="SUPFAM" id="SSF53335">
    <property type="entry name" value="S-adenosyl-L-methionine-dependent methyltransferases"/>
    <property type="match status" value="1"/>
</dbReference>
<dbReference type="GO" id="GO:0032259">
    <property type="term" value="P:methylation"/>
    <property type="evidence" value="ECO:0007669"/>
    <property type="project" value="UniProtKB-KW"/>
</dbReference>
<sequence length="198" mass="22168">MDTNVFEQMAKRYDTEERIELAKVIAKEVKIELRNSQSKSLIDYGSGTGLVSLQLSNLVDSILLIDSSKQMLDVAEAKISRHGITNAKVLQADFTQQTPELQADIVFMSLVLLHIPDTENILRNLFSLLKNGGKLIIVDFDKNEKISHPKVHNGFSHGALKNTLTEVGFKSVEIRTFHHGNRIFMKQDASMFIAGSVK</sequence>
<dbReference type="Gene3D" id="3.40.50.150">
    <property type="entry name" value="Vaccinia Virus protein VP39"/>
    <property type="match status" value="1"/>
</dbReference>
<evidence type="ECO:0000313" key="3">
    <source>
        <dbReference type="EMBL" id="RNF38820.1"/>
    </source>
</evidence>
<dbReference type="Proteomes" id="UP000275473">
    <property type="component" value="Unassembled WGS sequence"/>
</dbReference>
<dbReference type="InterPro" id="IPR025714">
    <property type="entry name" value="Methyltranfer_dom"/>
</dbReference>